<evidence type="ECO:0000256" key="4">
    <source>
        <dbReference type="ARBA" id="ARBA00023136"/>
    </source>
</evidence>
<evidence type="ECO:0000256" key="6">
    <source>
        <dbReference type="SAM" id="SignalP"/>
    </source>
</evidence>
<feature type="signal peptide" evidence="6">
    <location>
        <begin position="1"/>
        <end position="20"/>
    </location>
</feature>
<proteinExistence type="predicted"/>
<feature type="transmembrane region" description="Helical" evidence="5">
    <location>
        <begin position="102"/>
        <end position="125"/>
    </location>
</feature>
<dbReference type="InterPro" id="IPR018499">
    <property type="entry name" value="Tetraspanin/Peripherin"/>
</dbReference>
<accession>A0A7J7K6L9</accession>
<sequence>MVGIAGVVGLCTLNLRVVKMLQCCGYNSFQDWSTLYNYTCNESSTPTVCTLPDSCCSNVQGHMKERCHYTLEENTGMVIPSNVYAVGCNAHVKHWIEKKMDLIGFTSLIIVVPQSFGAVALHWLIHQVQLKKLMYTNEWK</sequence>
<dbReference type="Proteomes" id="UP000593567">
    <property type="component" value="Unassembled WGS sequence"/>
</dbReference>
<keyword evidence="6" id="KW-0732">Signal</keyword>
<comment type="caution">
    <text evidence="7">The sequence shown here is derived from an EMBL/GenBank/DDBJ whole genome shotgun (WGS) entry which is preliminary data.</text>
</comment>
<dbReference type="EMBL" id="VXIV02001114">
    <property type="protein sequence ID" value="KAF6034269.1"/>
    <property type="molecule type" value="Genomic_DNA"/>
</dbReference>
<dbReference type="OrthoDB" id="10051815at2759"/>
<dbReference type="AlphaFoldDB" id="A0A7J7K6L9"/>
<comment type="subcellular location">
    <subcellularLocation>
        <location evidence="1">Membrane</location>
        <topology evidence="1">Multi-pass membrane protein</topology>
    </subcellularLocation>
</comment>
<keyword evidence="4 5" id="KW-0472">Membrane</keyword>
<feature type="chain" id="PRO_5029722452" evidence="6">
    <location>
        <begin position="21"/>
        <end position="140"/>
    </location>
</feature>
<evidence type="ECO:0000256" key="2">
    <source>
        <dbReference type="ARBA" id="ARBA00022692"/>
    </source>
</evidence>
<protein>
    <submittedName>
        <fullName evidence="7">Uncharacterized protein</fullName>
    </submittedName>
</protein>
<gene>
    <name evidence="7" type="ORF">EB796_007420</name>
</gene>
<reference evidence="7" key="1">
    <citation type="submission" date="2020-06" db="EMBL/GenBank/DDBJ databases">
        <title>Draft genome of Bugula neritina, a colonial animal packing powerful symbionts and potential medicines.</title>
        <authorList>
            <person name="Rayko M."/>
        </authorList>
    </citation>
    <scope>NUCLEOTIDE SEQUENCE [LARGE SCALE GENOMIC DNA]</scope>
    <source>
        <strain evidence="7">Kwan_BN1</strain>
    </source>
</reference>
<dbReference type="Pfam" id="PF00335">
    <property type="entry name" value="Tetraspanin"/>
    <property type="match status" value="1"/>
</dbReference>
<evidence type="ECO:0000256" key="1">
    <source>
        <dbReference type="ARBA" id="ARBA00004141"/>
    </source>
</evidence>
<dbReference type="InterPro" id="IPR008952">
    <property type="entry name" value="Tetraspanin_EC2_sf"/>
</dbReference>
<keyword evidence="3 5" id="KW-1133">Transmembrane helix</keyword>
<keyword evidence="8" id="KW-1185">Reference proteome</keyword>
<evidence type="ECO:0000313" key="7">
    <source>
        <dbReference type="EMBL" id="KAF6034269.1"/>
    </source>
</evidence>
<evidence type="ECO:0000313" key="8">
    <source>
        <dbReference type="Proteomes" id="UP000593567"/>
    </source>
</evidence>
<organism evidence="7 8">
    <name type="scientific">Bugula neritina</name>
    <name type="common">Brown bryozoan</name>
    <name type="synonym">Sertularia neritina</name>
    <dbReference type="NCBI Taxonomy" id="10212"/>
    <lineage>
        <taxon>Eukaryota</taxon>
        <taxon>Metazoa</taxon>
        <taxon>Spiralia</taxon>
        <taxon>Lophotrochozoa</taxon>
        <taxon>Bryozoa</taxon>
        <taxon>Gymnolaemata</taxon>
        <taxon>Cheilostomatida</taxon>
        <taxon>Flustrina</taxon>
        <taxon>Buguloidea</taxon>
        <taxon>Bugulidae</taxon>
        <taxon>Bugula</taxon>
    </lineage>
</organism>
<keyword evidence="2 5" id="KW-0812">Transmembrane</keyword>
<dbReference type="SUPFAM" id="SSF48652">
    <property type="entry name" value="Tetraspanin"/>
    <property type="match status" value="1"/>
</dbReference>
<name>A0A7J7K6L9_BUGNE</name>
<evidence type="ECO:0000256" key="5">
    <source>
        <dbReference type="SAM" id="Phobius"/>
    </source>
</evidence>
<evidence type="ECO:0000256" key="3">
    <source>
        <dbReference type="ARBA" id="ARBA00022989"/>
    </source>
</evidence>
<dbReference type="GO" id="GO:0016020">
    <property type="term" value="C:membrane"/>
    <property type="evidence" value="ECO:0007669"/>
    <property type="project" value="UniProtKB-SubCell"/>
</dbReference>